<evidence type="ECO:0000256" key="8">
    <source>
        <dbReference type="SAM" id="Coils"/>
    </source>
</evidence>
<dbReference type="PROSITE" id="PS50109">
    <property type="entry name" value="HIS_KIN"/>
    <property type="match status" value="1"/>
</dbReference>
<sequence length="440" mass="49780">MMTLEPHKLLIVDDNPTNIKVLFDFLKNYGFKVLIAKNGENALTKLEEITPDLILLDIMMPGINGFETCERIKENPSNRDVPIIFMTALADTENKVKGLSLGAVDYITKPFQQEEVLARINLHLKLRSLTKELAEKNQQLSQMNELLEHKVEERTLELKKAQSQLIISEKMSSLGQLVAGIAHEINNPVGFISGNLQHIRQYTEDLMNLINLYQTNYPNPVPEIAEEITNIELDYLVEDLPQLIDSMQSGTKRIADISQSMRIFSRADSNNKIRFNIHEGIDSTLLILKYRLKANDKRPAIEVVKNYGNLPEIECYPSQLNQVFMNLIVNGIEALEELSTKENLAENKVRNRTININTEHIQNEQIVKIIIRDNGIGIEPAVQKKIFEYLFTTKAVGKGTGLGLSISRQIVEDNHQGSLTFNSVFGEGTEFIITLPLLSS</sequence>
<dbReference type="PRINTS" id="PR00344">
    <property type="entry name" value="BCTRLSENSOR"/>
</dbReference>
<keyword evidence="3 7" id="KW-0597">Phosphoprotein</keyword>
<dbReference type="EC" id="2.7.13.3" evidence="2"/>
<dbReference type="CDD" id="cd19920">
    <property type="entry name" value="REC_PA4781-like"/>
    <property type="match status" value="1"/>
</dbReference>
<dbReference type="EMBL" id="JBHFNT010000206">
    <property type="protein sequence ID" value="MFB2837323.1"/>
    <property type="molecule type" value="Genomic_DNA"/>
</dbReference>
<keyword evidence="12" id="KW-1185">Reference proteome</keyword>
<dbReference type="SMART" id="SM00388">
    <property type="entry name" value="HisKA"/>
    <property type="match status" value="1"/>
</dbReference>
<dbReference type="InterPro" id="IPR011006">
    <property type="entry name" value="CheY-like_superfamily"/>
</dbReference>
<dbReference type="SMART" id="SM00387">
    <property type="entry name" value="HATPase_c"/>
    <property type="match status" value="1"/>
</dbReference>
<dbReference type="CDD" id="cd00082">
    <property type="entry name" value="HisKA"/>
    <property type="match status" value="1"/>
</dbReference>
<name>A0ABV4WQF5_9CYAN</name>
<dbReference type="Proteomes" id="UP001576780">
    <property type="component" value="Unassembled WGS sequence"/>
</dbReference>
<dbReference type="SUPFAM" id="SSF55874">
    <property type="entry name" value="ATPase domain of HSP90 chaperone/DNA topoisomerase II/histidine kinase"/>
    <property type="match status" value="1"/>
</dbReference>
<dbReference type="InterPro" id="IPR003594">
    <property type="entry name" value="HATPase_dom"/>
</dbReference>
<evidence type="ECO:0000256" key="4">
    <source>
        <dbReference type="ARBA" id="ARBA00022679"/>
    </source>
</evidence>
<evidence type="ECO:0000259" key="9">
    <source>
        <dbReference type="PROSITE" id="PS50109"/>
    </source>
</evidence>
<dbReference type="InterPro" id="IPR005467">
    <property type="entry name" value="His_kinase_dom"/>
</dbReference>
<comment type="catalytic activity">
    <reaction evidence="1">
        <text>ATP + protein L-histidine = ADP + protein N-phospho-L-histidine.</text>
        <dbReference type="EC" id="2.7.13.3"/>
    </reaction>
</comment>
<comment type="caution">
    <text evidence="11">The sequence shown here is derived from an EMBL/GenBank/DDBJ whole genome shotgun (WGS) entry which is preliminary data.</text>
</comment>
<keyword evidence="5" id="KW-0418">Kinase</keyword>
<evidence type="ECO:0000256" key="2">
    <source>
        <dbReference type="ARBA" id="ARBA00012438"/>
    </source>
</evidence>
<dbReference type="InterPro" id="IPR036097">
    <property type="entry name" value="HisK_dim/P_sf"/>
</dbReference>
<dbReference type="InterPro" id="IPR036890">
    <property type="entry name" value="HATPase_C_sf"/>
</dbReference>
<evidence type="ECO:0000313" key="11">
    <source>
        <dbReference type="EMBL" id="MFB2837323.1"/>
    </source>
</evidence>
<dbReference type="Gene3D" id="3.40.50.2300">
    <property type="match status" value="1"/>
</dbReference>
<dbReference type="SMART" id="SM00448">
    <property type="entry name" value="REC"/>
    <property type="match status" value="1"/>
</dbReference>
<feature type="domain" description="Response regulatory" evidence="10">
    <location>
        <begin position="8"/>
        <end position="124"/>
    </location>
</feature>
<gene>
    <name evidence="11" type="ORF">ACE1CA_22580</name>
</gene>
<protein>
    <recommendedName>
        <fullName evidence="2">histidine kinase</fullName>
        <ecNumber evidence="2">2.7.13.3</ecNumber>
    </recommendedName>
</protein>
<feature type="coiled-coil region" evidence="8">
    <location>
        <begin position="119"/>
        <end position="164"/>
    </location>
</feature>
<organism evidence="11 12">
    <name type="scientific">Floridaenema evergladense BLCC-F167</name>
    <dbReference type="NCBI Taxonomy" id="3153639"/>
    <lineage>
        <taxon>Bacteria</taxon>
        <taxon>Bacillati</taxon>
        <taxon>Cyanobacteriota</taxon>
        <taxon>Cyanophyceae</taxon>
        <taxon>Oscillatoriophycideae</taxon>
        <taxon>Aerosakkonematales</taxon>
        <taxon>Aerosakkonemataceae</taxon>
        <taxon>Floridanema</taxon>
        <taxon>Floridanema evergladense</taxon>
    </lineage>
</organism>
<dbReference type="Gene3D" id="1.10.287.130">
    <property type="match status" value="1"/>
</dbReference>
<feature type="modified residue" description="4-aspartylphosphate" evidence="7">
    <location>
        <position position="57"/>
    </location>
</feature>
<dbReference type="SUPFAM" id="SSF52172">
    <property type="entry name" value="CheY-like"/>
    <property type="match status" value="1"/>
</dbReference>
<evidence type="ECO:0000256" key="7">
    <source>
        <dbReference type="PROSITE-ProRule" id="PRU00169"/>
    </source>
</evidence>
<evidence type="ECO:0000256" key="3">
    <source>
        <dbReference type="ARBA" id="ARBA00022553"/>
    </source>
</evidence>
<keyword evidence="6" id="KW-0902">Two-component regulatory system</keyword>
<dbReference type="RefSeq" id="WP_413279675.1">
    <property type="nucleotide sequence ID" value="NZ_JBHFNT010000206.1"/>
</dbReference>
<reference evidence="11 12" key="1">
    <citation type="submission" date="2024-09" db="EMBL/GenBank/DDBJ databases">
        <title>Floridaenema gen nov. (Aerosakkonemataceae, Aerosakkonematales ord. nov., Cyanobacteria) from benthic tropical and subtropical fresh waters, with the description of four new species.</title>
        <authorList>
            <person name="Moretto J.A."/>
            <person name="Berthold D.E."/>
            <person name="Lefler F.W."/>
            <person name="Huang I.-S."/>
            <person name="Laughinghouse H. IV."/>
        </authorList>
    </citation>
    <scope>NUCLEOTIDE SEQUENCE [LARGE SCALE GENOMIC DNA]</scope>
    <source>
        <strain evidence="11 12">BLCC-F167</strain>
    </source>
</reference>
<keyword evidence="8" id="KW-0175">Coiled coil</keyword>
<feature type="domain" description="Histidine kinase" evidence="9">
    <location>
        <begin position="180"/>
        <end position="439"/>
    </location>
</feature>
<evidence type="ECO:0000256" key="5">
    <source>
        <dbReference type="ARBA" id="ARBA00022777"/>
    </source>
</evidence>
<evidence type="ECO:0000259" key="10">
    <source>
        <dbReference type="PROSITE" id="PS50110"/>
    </source>
</evidence>
<dbReference type="PROSITE" id="PS50110">
    <property type="entry name" value="RESPONSE_REGULATORY"/>
    <property type="match status" value="1"/>
</dbReference>
<dbReference type="Pfam" id="PF02518">
    <property type="entry name" value="HATPase_c"/>
    <property type="match status" value="1"/>
</dbReference>
<accession>A0ABV4WQF5</accession>
<dbReference type="SUPFAM" id="SSF47384">
    <property type="entry name" value="Homodimeric domain of signal transducing histidine kinase"/>
    <property type="match status" value="1"/>
</dbReference>
<dbReference type="Gene3D" id="3.30.565.10">
    <property type="entry name" value="Histidine kinase-like ATPase, C-terminal domain"/>
    <property type="match status" value="1"/>
</dbReference>
<dbReference type="InterPro" id="IPR004358">
    <property type="entry name" value="Sig_transdc_His_kin-like_C"/>
</dbReference>
<evidence type="ECO:0000256" key="6">
    <source>
        <dbReference type="ARBA" id="ARBA00023012"/>
    </source>
</evidence>
<dbReference type="Pfam" id="PF00072">
    <property type="entry name" value="Response_reg"/>
    <property type="match status" value="1"/>
</dbReference>
<evidence type="ECO:0000256" key="1">
    <source>
        <dbReference type="ARBA" id="ARBA00000085"/>
    </source>
</evidence>
<dbReference type="InterPro" id="IPR001789">
    <property type="entry name" value="Sig_transdc_resp-reg_receiver"/>
</dbReference>
<dbReference type="PANTHER" id="PTHR43047:SF72">
    <property type="entry name" value="OSMOSENSING HISTIDINE PROTEIN KINASE SLN1"/>
    <property type="match status" value="1"/>
</dbReference>
<keyword evidence="4" id="KW-0808">Transferase</keyword>
<dbReference type="InterPro" id="IPR003661">
    <property type="entry name" value="HisK_dim/P_dom"/>
</dbReference>
<evidence type="ECO:0000313" key="12">
    <source>
        <dbReference type="Proteomes" id="UP001576780"/>
    </source>
</evidence>
<dbReference type="PANTHER" id="PTHR43047">
    <property type="entry name" value="TWO-COMPONENT HISTIDINE PROTEIN KINASE"/>
    <property type="match status" value="1"/>
</dbReference>
<proteinExistence type="predicted"/>